<dbReference type="InterPro" id="IPR000375">
    <property type="entry name" value="Dynamin_stalk"/>
</dbReference>
<dbReference type="AlphaFoldDB" id="A0A0F7ZTJ9"/>
<keyword evidence="2" id="KW-0342">GTP-binding</keyword>
<evidence type="ECO:0000256" key="1">
    <source>
        <dbReference type="ARBA" id="ARBA00022741"/>
    </source>
</evidence>
<dbReference type="GO" id="GO:0016559">
    <property type="term" value="P:peroxisome fission"/>
    <property type="evidence" value="ECO:0007669"/>
    <property type="project" value="TreeGrafter"/>
</dbReference>
<evidence type="ECO:0000313" key="5">
    <source>
        <dbReference type="Proteomes" id="UP000054481"/>
    </source>
</evidence>
<keyword evidence="1" id="KW-0547">Nucleotide-binding</keyword>
<accession>A0A0F7ZTJ9</accession>
<dbReference type="SMART" id="SM00053">
    <property type="entry name" value="DYNc"/>
    <property type="match status" value="1"/>
</dbReference>
<name>A0A0F7ZTJ9_9HYPO</name>
<dbReference type="EMBL" id="KQ030537">
    <property type="protein sequence ID" value="KJZ73243.1"/>
    <property type="molecule type" value="Genomic_DNA"/>
</dbReference>
<organism evidence="4 5">
    <name type="scientific">Hirsutella minnesotensis 3608</name>
    <dbReference type="NCBI Taxonomy" id="1043627"/>
    <lineage>
        <taxon>Eukaryota</taxon>
        <taxon>Fungi</taxon>
        <taxon>Dikarya</taxon>
        <taxon>Ascomycota</taxon>
        <taxon>Pezizomycotina</taxon>
        <taxon>Sordariomycetes</taxon>
        <taxon>Hypocreomycetidae</taxon>
        <taxon>Hypocreales</taxon>
        <taxon>Ophiocordycipitaceae</taxon>
        <taxon>Hirsutella</taxon>
    </lineage>
</organism>
<dbReference type="InterPro" id="IPR030381">
    <property type="entry name" value="G_DYNAMIN_dom"/>
</dbReference>
<dbReference type="InterPro" id="IPR001401">
    <property type="entry name" value="Dynamin_GTPase"/>
</dbReference>
<dbReference type="PANTHER" id="PTHR11566:SF149">
    <property type="entry name" value="GTPASE, PUTATIVE (AFU_ORTHOLOGUE AFUA_6G11890)-RELATED"/>
    <property type="match status" value="1"/>
</dbReference>
<dbReference type="PROSITE" id="PS51718">
    <property type="entry name" value="G_DYNAMIN_2"/>
    <property type="match status" value="1"/>
</dbReference>
<keyword evidence="5" id="KW-1185">Reference proteome</keyword>
<dbReference type="GO" id="GO:0006897">
    <property type="term" value="P:endocytosis"/>
    <property type="evidence" value="ECO:0007669"/>
    <property type="project" value="TreeGrafter"/>
</dbReference>
<dbReference type="CDD" id="cd08771">
    <property type="entry name" value="DLP_1"/>
    <property type="match status" value="1"/>
</dbReference>
<dbReference type="InterPro" id="IPR022812">
    <property type="entry name" value="Dynamin"/>
</dbReference>
<dbReference type="GO" id="GO:0000266">
    <property type="term" value="P:mitochondrial fission"/>
    <property type="evidence" value="ECO:0007669"/>
    <property type="project" value="TreeGrafter"/>
</dbReference>
<protein>
    <recommendedName>
        <fullName evidence="3">Dynamin-type G domain-containing protein</fullName>
    </recommendedName>
</protein>
<dbReference type="PANTHER" id="PTHR11566">
    <property type="entry name" value="DYNAMIN"/>
    <property type="match status" value="1"/>
</dbReference>
<dbReference type="GO" id="GO:0005525">
    <property type="term" value="F:GTP binding"/>
    <property type="evidence" value="ECO:0007669"/>
    <property type="project" value="InterPro"/>
</dbReference>
<feature type="domain" description="Dynamin-type G" evidence="3">
    <location>
        <begin position="36"/>
        <end position="315"/>
    </location>
</feature>
<evidence type="ECO:0000313" key="4">
    <source>
        <dbReference type="EMBL" id="KJZ73243.1"/>
    </source>
</evidence>
<dbReference type="GO" id="GO:0005874">
    <property type="term" value="C:microtubule"/>
    <property type="evidence" value="ECO:0007669"/>
    <property type="project" value="TreeGrafter"/>
</dbReference>
<dbReference type="Proteomes" id="UP000054481">
    <property type="component" value="Unassembled WGS sequence"/>
</dbReference>
<gene>
    <name evidence="4" type="ORF">HIM_07440</name>
</gene>
<evidence type="ECO:0000256" key="2">
    <source>
        <dbReference type="ARBA" id="ARBA00023134"/>
    </source>
</evidence>
<dbReference type="GO" id="GO:0048312">
    <property type="term" value="P:intracellular distribution of mitochondria"/>
    <property type="evidence" value="ECO:0007669"/>
    <property type="project" value="TreeGrafter"/>
</dbReference>
<dbReference type="GO" id="GO:0008017">
    <property type="term" value="F:microtubule binding"/>
    <property type="evidence" value="ECO:0007669"/>
    <property type="project" value="TreeGrafter"/>
</dbReference>
<proteinExistence type="predicted"/>
<reference evidence="4 5" key="1">
    <citation type="journal article" date="2014" name="Genome Biol. Evol.">
        <title>Comparative genomics and transcriptomics analyses reveal divergent lifestyle features of nematode endoparasitic fungus Hirsutella minnesotensis.</title>
        <authorList>
            <person name="Lai Y."/>
            <person name="Liu K."/>
            <person name="Zhang X."/>
            <person name="Zhang X."/>
            <person name="Li K."/>
            <person name="Wang N."/>
            <person name="Shu C."/>
            <person name="Wu Y."/>
            <person name="Wang C."/>
            <person name="Bushley K.E."/>
            <person name="Xiang M."/>
            <person name="Liu X."/>
        </authorList>
    </citation>
    <scope>NUCLEOTIDE SEQUENCE [LARGE SCALE GENOMIC DNA]</scope>
    <source>
        <strain evidence="4 5">3608</strain>
    </source>
</reference>
<dbReference type="GO" id="GO:0005739">
    <property type="term" value="C:mitochondrion"/>
    <property type="evidence" value="ECO:0007669"/>
    <property type="project" value="TreeGrafter"/>
</dbReference>
<dbReference type="InterPro" id="IPR045063">
    <property type="entry name" value="Dynamin_N"/>
</dbReference>
<evidence type="ECO:0000259" key="3">
    <source>
        <dbReference type="PROSITE" id="PS51718"/>
    </source>
</evidence>
<dbReference type="OrthoDB" id="415706at2759"/>
<sequence length="567" mass="64072">MDVNIDLDAFDQLNSPEARALHEVADRLSSCGVGRIVNLPQIIVVGEQSAGKSSVLEAISRVRFPVHGNVCTRFATELVLRQANDTRVDVSIKHADQSQPSRSFQKTGFSEDDLPGIIQEAKQCMGISGDSRDFSRDVLRLEIEGPSMYPLTLVDLPGIFQSETAEQSMKGKHIVDELVESYMKQKNSIMLVVIEATKQLANHEALKKVKEYDPQSVRTIGVITKPDLTKPGYTAEKTYIQVAKNQESANKLQLGWHVLRNRAEDEGSLEDRDETEDLFFQTSAWSSVPRGDRGVAGLRKKLSRVLFDHIRQNLGGVEQDIEIQLQERQQERDRLGKPRTSPEDKRSFLLAIAAEFQRLARDGMHGRYSDAFFGGLNDEERKLRAQIRNFNRVFDFILATKGHKEQIGDPKCQLAPEYLTSFQANHPYDFPLPELTTQKEMSARLQKQAAANQGSEFSGSPSQELVIQLFQHQSSPWKSIAEYHISQVTLAAKAFVDQLFKHIIGLPDTNRTTETILSLCVDAFFAEREQLLRNKLDEILKPYAQGYAIPLSRRELYGKEEKVTKKE</sequence>
<dbReference type="GO" id="GO:0003924">
    <property type="term" value="F:GTPase activity"/>
    <property type="evidence" value="ECO:0007669"/>
    <property type="project" value="InterPro"/>
</dbReference>
<dbReference type="PRINTS" id="PR00195">
    <property type="entry name" value="DYNAMIN"/>
</dbReference>
<dbReference type="SUPFAM" id="SSF52540">
    <property type="entry name" value="P-loop containing nucleoside triphosphate hydrolases"/>
    <property type="match status" value="1"/>
</dbReference>
<dbReference type="Pfam" id="PF01031">
    <property type="entry name" value="Dynamin_M"/>
    <property type="match status" value="1"/>
</dbReference>
<dbReference type="Pfam" id="PF00350">
    <property type="entry name" value="Dynamin_N"/>
    <property type="match status" value="1"/>
</dbReference>
<dbReference type="Gene3D" id="3.40.50.300">
    <property type="entry name" value="P-loop containing nucleotide triphosphate hydrolases"/>
    <property type="match status" value="1"/>
</dbReference>
<dbReference type="GO" id="GO:0016020">
    <property type="term" value="C:membrane"/>
    <property type="evidence" value="ECO:0007669"/>
    <property type="project" value="TreeGrafter"/>
</dbReference>
<dbReference type="InterPro" id="IPR027417">
    <property type="entry name" value="P-loop_NTPase"/>
</dbReference>